<feature type="domain" description="Pre-C2HC" evidence="2">
    <location>
        <begin position="165"/>
        <end position="204"/>
    </location>
</feature>
<dbReference type="Pfam" id="PF07530">
    <property type="entry name" value="PRE_C2HC"/>
    <property type="match status" value="1"/>
</dbReference>
<evidence type="ECO:0000259" key="2">
    <source>
        <dbReference type="Pfam" id="PF07530"/>
    </source>
</evidence>
<gene>
    <name evidence="3" type="ORF">g.14581</name>
</gene>
<organism evidence="3">
    <name type="scientific">Sipha flava</name>
    <name type="common">yellow sugarcane aphid</name>
    <dbReference type="NCBI Taxonomy" id="143950"/>
    <lineage>
        <taxon>Eukaryota</taxon>
        <taxon>Metazoa</taxon>
        <taxon>Ecdysozoa</taxon>
        <taxon>Arthropoda</taxon>
        <taxon>Hexapoda</taxon>
        <taxon>Insecta</taxon>
        <taxon>Pterygota</taxon>
        <taxon>Neoptera</taxon>
        <taxon>Paraneoptera</taxon>
        <taxon>Hemiptera</taxon>
        <taxon>Sternorrhyncha</taxon>
        <taxon>Aphidomorpha</taxon>
        <taxon>Aphidoidea</taxon>
        <taxon>Aphididae</taxon>
        <taxon>Sipha</taxon>
    </lineage>
</organism>
<keyword evidence="1" id="KW-0812">Transmembrane</keyword>
<dbReference type="InterPro" id="IPR006579">
    <property type="entry name" value="Pre_C2HC_dom"/>
</dbReference>
<name>A0A2S2Q6U3_9HEMI</name>
<evidence type="ECO:0000256" key="1">
    <source>
        <dbReference type="SAM" id="Phobius"/>
    </source>
</evidence>
<sequence length="208" mass="24236">MYNLYYVPSLITSLALYRIIIIKQTVLIIKLKTKPMNSFELLAQDDPFNPPTTENISTYSYQFDPENEKRGNENTSIKPPVPIFVKGVEDFSAQCTALIELISIDNFICKSTTNSLKIQTMDPSAYTLVHFLKSEKAEYHTYQLNKDKPLRIVVRNLHPSTPLNLIKYELEVWIYQVRQISNVLHKVNKNPLRLFFVDLEPTPKYYRS</sequence>
<evidence type="ECO:0000313" key="3">
    <source>
        <dbReference type="EMBL" id="MBY73465.1"/>
    </source>
</evidence>
<proteinExistence type="predicted"/>
<keyword evidence="1" id="KW-0472">Membrane</keyword>
<dbReference type="EMBL" id="GGMS01004262">
    <property type="protein sequence ID" value="MBY73465.1"/>
    <property type="molecule type" value="Transcribed_RNA"/>
</dbReference>
<dbReference type="AlphaFoldDB" id="A0A2S2Q6U3"/>
<accession>A0A2S2Q6U3</accession>
<feature type="transmembrane region" description="Helical" evidence="1">
    <location>
        <begin position="6"/>
        <end position="29"/>
    </location>
</feature>
<protein>
    <submittedName>
        <fullName evidence="3">Nucleic-acid-binding protein</fullName>
    </submittedName>
</protein>
<reference evidence="3" key="1">
    <citation type="submission" date="2018-04" db="EMBL/GenBank/DDBJ databases">
        <title>Transcriptome assembly of Sipha flava.</title>
        <authorList>
            <person name="Scully E.D."/>
            <person name="Geib S.M."/>
            <person name="Palmer N.A."/>
            <person name="Koch K."/>
            <person name="Bradshaw J."/>
            <person name="Heng-Moss T."/>
            <person name="Sarath G."/>
        </authorList>
    </citation>
    <scope>NUCLEOTIDE SEQUENCE</scope>
</reference>
<keyword evidence="1" id="KW-1133">Transmembrane helix</keyword>